<organism evidence="2 3">
    <name type="scientific">Mycena albidolilacea</name>
    <dbReference type="NCBI Taxonomy" id="1033008"/>
    <lineage>
        <taxon>Eukaryota</taxon>
        <taxon>Fungi</taxon>
        <taxon>Dikarya</taxon>
        <taxon>Basidiomycota</taxon>
        <taxon>Agaricomycotina</taxon>
        <taxon>Agaricomycetes</taxon>
        <taxon>Agaricomycetidae</taxon>
        <taxon>Agaricales</taxon>
        <taxon>Marasmiineae</taxon>
        <taxon>Mycenaceae</taxon>
        <taxon>Mycena</taxon>
    </lineage>
</organism>
<name>A0AAD6ZJ21_9AGAR</name>
<evidence type="ECO:0000313" key="3">
    <source>
        <dbReference type="Proteomes" id="UP001218218"/>
    </source>
</evidence>
<sequence length="192" mass="21699">MASSPLLSVATELLLAVIEVIDDSSTALTAVLALPRALRSCHLGIMHYHTSPSNTCHQASPEQQLEAVRQQRHSLQQFTWFDEDFAYDIDVRRVSTVPGRGPYDFTALDGASALLFSTLLSECAPPNLDRLRIICHDKGTVLEHPFCRFMEVLSAHRRQVIRGWFKHCLFSSARCCSLEPMQCHRRFFSVQP</sequence>
<dbReference type="AlphaFoldDB" id="A0AAD6ZJ21"/>
<evidence type="ECO:0000313" key="2">
    <source>
        <dbReference type="EMBL" id="KAJ7323940.1"/>
    </source>
</evidence>
<gene>
    <name evidence="2" type="ORF">DFH08DRAFT_968949</name>
</gene>
<protein>
    <submittedName>
        <fullName evidence="2">Uncharacterized protein</fullName>
    </submittedName>
</protein>
<reference evidence="2" key="1">
    <citation type="submission" date="2023-03" db="EMBL/GenBank/DDBJ databases">
        <title>Massive genome expansion in bonnet fungi (Mycena s.s.) driven by repeated elements and novel gene families across ecological guilds.</title>
        <authorList>
            <consortium name="Lawrence Berkeley National Laboratory"/>
            <person name="Harder C.B."/>
            <person name="Miyauchi S."/>
            <person name="Viragh M."/>
            <person name="Kuo A."/>
            <person name="Thoen E."/>
            <person name="Andreopoulos B."/>
            <person name="Lu D."/>
            <person name="Skrede I."/>
            <person name="Drula E."/>
            <person name="Henrissat B."/>
            <person name="Morin E."/>
            <person name="Kohler A."/>
            <person name="Barry K."/>
            <person name="LaButti K."/>
            <person name="Morin E."/>
            <person name="Salamov A."/>
            <person name="Lipzen A."/>
            <person name="Mereny Z."/>
            <person name="Hegedus B."/>
            <person name="Baldrian P."/>
            <person name="Stursova M."/>
            <person name="Weitz H."/>
            <person name="Taylor A."/>
            <person name="Grigoriev I.V."/>
            <person name="Nagy L.G."/>
            <person name="Martin F."/>
            <person name="Kauserud H."/>
        </authorList>
    </citation>
    <scope>NUCLEOTIDE SEQUENCE</scope>
    <source>
        <strain evidence="2">CBHHK002</strain>
    </source>
</reference>
<keyword evidence="3" id="KW-1185">Reference proteome</keyword>
<feature type="chain" id="PRO_5042138195" evidence="1">
    <location>
        <begin position="17"/>
        <end position="192"/>
    </location>
</feature>
<evidence type="ECO:0000256" key="1">
    <source>
        <dbReference type="SAM" id="SignalP"/>
    </source>
</evidence>
<dbReference type="Proteomes" id="UP001218218">
    <property type="component" value="Unassembled WGS sequence"/>
</dbReference>
<keyword evidence="1" id="KW-0732">Signal</keyword>
<feature type="signal peptide" evidence="1">
    <location>
        <begin position="1"/>
        <end position="16"/>
    </location>
</feature>
<dbReference type="EMBL" id="JARIHO010000045">
    <property type="protein sequence ID" value="KAJ7323940.1"/>
    <property type="molecule type" value="Genomic_DNA"/>
</dbReference>
<proteinExistence type="predicted"/>
<accession>A0AAD6ZJ21</accession>
<comment type="caution">
    <text evidence="2">The sequence shown here is derived from an EMBL/GenBank/DDBJ whole genome shotgun (WGS) entry which is preliminary data.</text>
</comment>